<gene>
    <name evidence="1" type="ORF">NT6N_15190</name>
</gene>
<proteinExistence type="predicted"/>
<dbReference type="KEGG" id="osu:NT6N_15190"/>
<dbReference type="AlphaFoldDB" id="A0AAT9FKI2"/>
<reference evidence="1" key="1">
    <citation type="submission" date="2024-07" db="EMBL/GenBank/DDBJ databases">
        <title>Complete genome sequence of Verrucomicrobiaceae bacterium NT6N.</title>
        <authorList>
            <person name="Huang C."/>
            <person name="Takami H."/>
            <person name="Hamasaki K."/>
        </authorList>
    </citation>
    <scope>NUCLEOTIDE SEQUENCE</scope>
    <source>
        <strain evidence="1">NT6N</strain>
    </source>
</reference>
<organism evidence="1">
    <name type="scientific">Oceaniferula spumae</name>
    <dbReference type="NCBI Taxonomy" id="2979115"/>
    <lineage>
        <taxon>Bacteria</taxon>
        <taxon>Pseudomonadati</taxon>
        <taxon>Verrucomicrobiota</taxon>
        <taxon>Verrucomicrobiia</taxon>
        <taxon>Verrucomicrobiales</taxon>
        <taxon>Verrucomicrobiaceae</taxon>
        <taxon>Oceaniferula</taxon>
    </lineage>
</organism>
<dbReference type="EMBL" id="AP026866">
    <property type="protein sequence ID" value="BDS06479.1"/>
    <property type="molecule type" value="Genomic_DNA"/>
</dbReference>
<accession>A0AAT9FKI2</accession>
<sequence length="685" mass="72363">MGLVCTANAGISVYVDGDGYDSNNKDWQSNTVDDIDRNGLGTDGYIFFGNFDGIGNNQTYTGGPGGDITLISSEHVTDVLPSYVSAATMGADCNGKIGSFPAYEALDNPLIGDGTDGICGNIVVDGDEALNFTVSGLPAGNIIRVGIVTVLNDNARGRFDTPVISLTDGTSTVSSTNLPNLSSNANGDGPGWVFFDIDSDGDYTVLIPNGSATDNGAIGATPVNGLGGITFDSFTPPAGSGLLVSPGELSLDLDAPDTSIDTIIKATYYAGQSSSNDVQILSLAVDSGFTATVVDNSLGLTDKYEDIQVTYNNSEVGLTHGQSATATLEVTWTEVGSGVNNTTNIPLQVTYRAALIGYVNTEVTEENWYHFDFDGNSTFTSADPSGYNVDIADGSDEQIFPAEIQQFTTGFDISQVGQKITAEFDVVMNSGVAPFDKDFRFGVFDTSKNVQVISMNDLGPVSGSFMNIKIGNSISFDNGDGENFVPNDYATLAVLYGSALSSNTGNKTNGLIQNEMNHFKYSIERISETELYLEIVWSDSVSTSICATIIDETSTASGVAEYLPAGGYESFDGFGFQIHERYSAADYTVSNFNLTYTVPLRTGFEFQIASTERASSGDVTLTLSNPVVGASYLVRASDDLVDWDEVGTYVVDATGVIVLPAAATSAYVNDDEGFFQVKIIATDPE</sequence>
<evidence type="ECO:0000313" key="1">
    <source>
        <dbReference type="EMBL" id="BDS06479.1"/>
    </source>
</evidence>
<protein>
    <submittedName>
        <fullName evidence="1">Uncharacterized protein</fullName>
    </submittedName>
</protein>
<name>A0AAT9FKI2_9BACT</name>